<comment type="caution">
    <text evidence="1">The sequence shown here is derived from an EMBL/GenBank/DDBJ whole genome shotgun (WGS) entry which is preliminary data.</text>
</comment>
<dbReference type="Proteomes" id="UP000249354">
    <property type="component" value="Unassembled WGS sequence"/>
</dbReference>
<accession>A0A2W4U5G8</accession>
<evidence type="ECO:0000313" key="2">
    <source>
        <dbReference type="Proteomes" id="UP000249354"/>
    </source>
</evidence>
<protein>
    <submittedName>
        <fullName evidence="1">Uncharacterized protein</fullName>
    </submittedName>
</protein>
<sequence>MELTSKTQDEAVRESIAADCTQLIDQQVSAKTGLSGLALKATYGVVKGIGADYVPGAIKRLLPETCAALDPIWAEGLQKGDPVAHLSQNKERTADLILSATDTRIANSGGGLIKASYNKLRKSVKGDVTAAVPELAQILSKHAR</sequence>
<evidence type="ECO:0000313" key="1">
    <source>
        <dbReference type="EMBL" id="PZO16546.1"/>
    </source>
</evidence>
<dbReference type="InterPro" id="IPR054211">
    <property type="entry name" value="DUF6918"/>
</dbReference>
<organism evidence="1 2">
    <name type="scientific">Leptolyngbya foveolarum</name>
    <dbReference type="NCBI Taxonomy" id="47253"/>
    <lineage>
        <taxon>Bacteria</taxon>
        <taxon>Bacillati</taxon>
        <taxon>Cyanobacteriota</taxon>
        <taxon>Cyanophyceae</taxon>
        <taxon>Leptolyngbyales</taxon>
        <taxon>Leptolyngbyaceae</taxon>
        <taxon>Leptolyngbya group</taxon>
        <taxon>Leptolyngbya</taxon>
    </lineage>
</organism>
<name>A0A2W4U5G8_9CYAN</name>
<reference evidence="1 2" key="2">
    <citation type="submission" date="2018-06" db="EMBL/GenBank/DDBJ databases">
        <title>Metagenomic assembly of (sub)arctic Cyanobacteria and their associated microbiome from non-axenic cultures.</title>
        <authorList>
            <person name="Baurain D."/>
        </authorList>
    </citation>
    <scope>NUCLEOTIDE SEQUENCE [LARGE SCALE GENOMIC DNA]</scope>
    <source>
        <strain evidence="1">ULC129bin1</strain>
    </source>
</reference>
<dbReference type="Pfam" id="PF21893">
    <property type="entry name" value="DUF6918"/>
    <property type="match status" value="1"/>
</dbReference>
<proteinExistence type="predicted"/>
<gene>
    <name evidence="1" type="ORF">DCF25_12365</name>
</gene>
<dbReference type="AlphaFoldDB" id="A0A2W4U5G8"/>
<reference evidence="2" key="1">
    <citation type="submission" date="2018-04" db="EMBL/GenBank/DDBJ databases">
        <authorList>
            <person name="Cornet L."/>
        </authorList>
    </citation>
    <scope>NUCLEOTIDE SEQUENCE [LARGE SCALE GENOMIC DNA]</scope>
</reference>
<dbReference type="EMBL" id="QBMC01000079">
    <property type="protein sequence ID" value="PZO16546.1"/>
    <property type="molecule type" value="Genomic_DNA"/>
</dbReference>